<dbReference type="GO" id="GO:0005524">
    <property type="term" value="F:ATP binding"/>
    <property type="evidence" value="ECO:0007669"/>
    <property type="project" value="UniProtKB-KW"/>
</dbReference>
<dbReference type="Proteomes" id="UP000028924">
    <property type="component" value="Unassembled WGS sequence"/>
</dbReference>
<dbReference type="Pfam" id="PF00501">
    <property type="entry name" value="AMP-binding"/>
    <property type="match status" value="1"/>
</dbReference>
<reference evidence="10 11" key="1">
    <citation type="journal article" date="2014" name="BMC Genomics">
        <title>Oil accumulation mechanisms of the oleaginous microalga Chlorella protothecoides revealed through its genome, transcriptomes, and proteomes.</title>
        <authorList>
            <person name="Gao C."/>
            <person name="Wang Y."/>
            <person name="Shen Y."/>
            <person name="Yan D."/>
            <person name="He X."/>
            <person name="Dai J."/>
            <person name="Wu Q."/>
        </authorList>
    </citation>
    <scope>NUCLEOTIDE SEQUENCE [LARGE SCALE GENOMIC DNA]</scope>
    <source>
        <strain evidence="10 11">0710</strain>
    </source>
</reference>
<evidence type="ECO:0000256" key="5">
    <source>
        <dbReference type="ARBA" id="ARBA00022840"/>
    </source>
</evidence>
<sequence>MSTFPPLDAQCVVLPEKLNAPGPWTVRRNANFPEALIDSFDGEESHVRTCYDLLEHSVVKYPDSPYLGTRSVDARGAPGPYAWLSYSQVGEARTQIGSGLAHLGVRPGSNVGLFSTNCADWVLVDAALHAYACVSVPLYDTLGADVVQFVNNHAELAAVACSAATLPALLETLPASPTVAVVVVYAAPAGFRMPATPPGSAARLVSLDRLRALGMKHPSPHVPPSPADTALINYTSGTTGMPKGVVLTHANIVASIAGQIRSTAVLATIDATERHISYLPLAHIFERVTYMSVTHRGGAIGFFRGDVLTLLEDIQALRPTYFPSVPRLWNRIYDRIMAQVAASSPVKRRLFETAYAYKKRHMAAGDMTGGPWAGFWNRLVFNKIKQAVGGEVRMMVSGASALSPEVFEFMRIVFDCVVIEGYGMTETTSGATISIPGDPVIGHVGIPTPACEVKLADVPEMGYTNADLPRPRGEICVRGPLRFKEYYKDPENTRETIDEEGWLHTGDIGTWLPGERLKIIDRKKNIFKLSQGEYVAPEKIENIYVRSPYVAQVFVHGDSLRSCIVGVVVPDPEVLLPWAKQRGLPQDLATLCEDEQVKAMIQKSLSEEARVAKLKGFEQVADIVLTPVPFSVETGTMTPTFKLKRPQLREAYAPALEAMYARLPM</sequence>
<evidence type="ECO:0000313" key="11">
    <source>
        <dbReference type="Proteomes" id="UP000028924"/>
    </source>
</evidence>
<evidence type="ECO:0000259" key="8">
    <source>
        <dbReference type="Pfam" id="PF00501"/>
    </source>
</evidence>
<dbReference type="InterPro" id="IPR045311">
    <property type="entry name" value="LC-FACS_euk"/>
</dbReference>
<dbReference type="GO" id="GO:0004467">
    <property type="term" value="F:long-chain fatty acid-CoA ligase activity"/>
    <property type="evidence" value="ECO:0007669"/>
    <property type="project" value="UniProtKB-EC"/>
</dbReference>
<evidence type="ECO:0000256" key="2">
    <source>
        <dbReference type="ARBA" id="ARBA00022598"/>
    </source>
</evidence>
<keyword evidence="3 7" id="KW-0547">Nucleotide-binding</keyword>
<dbReference type="eggNOG" id="KOG1256">
    <property type="taxonomic scope" value="Eukaryota"/>
</dbReference>
<evidence type="ECO:0000256" key="6">
    <source>
        <dbReference type="ARBA" id="ARBA00026121"/>
    </source>
</evidence>
<keyword evidence="4 7" id="KW-0276">Fatty acid metabolism</keyword>
<dbReference type="AlphaFoldDB" id="A0A087SHC7"/>
<dbReference type="PANTHER" id="PTHR43272:SF33">
    <property type="entry name" value="AMP-BINDING DOMAIN-CONTAINING PROTEIN-RELATED"/>
    <property type="match status" value="1"/>
</dbReference>
<dbReference type="EC" id="6.2.1.3" evidence="6 7"/>
<dbReference type="STRING" id="3075.A0A087SHC7"/>
<comment type="similarity">
    <text evidence="1 7">Belongs to the ATP-dependent AMP-binding enzyme family.</text>
</comment>
<comment type="function">
    <text evidence="7">Catalyzes the conversion of long-chain fatty acids to their active form acyl-CoAs for both synthesis of cellular lipids, and degradation via beta-oxidation.</text>
</comment>
<dbReference type="GO" id="GO:0005783">
    <property type="term" value="C:endoplasmic reticulum"/>
    <property type="evidence" value="ECO:0007669"/>
    <property type="project" value="TreeGrafter"/>
</dbReference>
<evidence type="ECO:0000259" key="9">
    <source>
        <dbReference type="Pfam" id="PF13193"/>
    </source>
</evidence>
<keyword evidence="5 7" id="KW-0067">ATP-binding</keyword>
<gene>
    <name evidence="10" type="ORF">F751_2010</name>
</gene>
<dbReference type="GeneID" id="23613401"/>
<dbReference type="InterPro" id="IPR020845">
    <property type="entry name" value="AMP-binding_CS"/>
</dbReference>
<dbReference type="PANTHER" id="PTHR43272">
    <property type="entry name" value="LONG-CHAIN-FATTY-ACID--COA LIGASE"/>
    <property type="match status" value="1"/>
</dbReference>
<evidence type="ECO:0000313" key="10">
    <source>
        <dbReference type="EMBL" id="KFM25131.1"/>
    </source>
</evidence>
<dbReference type="RefSeq" id="XP_011398019.1">
    <property type="nucleotide sequence ID" value="XM_011399717.1"/>
</dbReference>
<dbReference type="SUPFAM" id="SSF56801">
    <property type="entry name" value="Acetyl-CoA synthetase-like"/>
    <property type="match status" value="1"/>
</dbReference>
<organism evidence="10 11">
    <name type="scientific">Auxenochlorella protothecoides</name>
    <name type="common">Green microalga</name>
    <name type="synonym">Chlorella protothecoides</name>
    <dbReference type="NCBI Taxonomy" id="3075"/>
    <lineage>
        <taxon>Eukaryota</taxon>
        <taxon>Viridiplantae</taxon>
        <taxon>Chlorophyta</taxon>
        <taxon>core chlorophytes</taxon>
        <taxon>Trebouxiophyceae</taxon>
        <taxon>Chlorellales</taxon>
        <taxon>Chlorellaceae</taxon>
        <taxon>Auxenochlorella</taxon>
    </lineage>
</organism>
<protein>
    <recommendedName>
        <fullName evidence="6 7">Long-chain-fatty-acid--CoA ligase</fullName>
        <ecNumber evidence="6 7">6.2.1.3</ecNumber>
    </recommendedName>
</protein>
<feature type="domain" description="AMP-dependent synthetase/ligase" evidence="8">
    <location>
        <begin position="55"/>
        <end position="487"/>
    </location>
</feature>
<evidence type="ECO:0000256" key="1">
    <source>
        <dbReference type="ARBA" id="ARBA00006432"/>
    </source>
</evidence>
<dbReference type="InterPro" id="IPR042099">
    <property type="entry name" value="ANL_N_sf"/>
</dbReference>
<dbReference type="OrthoDB" id="1700726at2759"/>
<dbReference type="PROSITE" id="PS00455">
    <property type="entry name" value="AMP_BINDING"/>
    <property type="match status" value="1"/>
</dbReference>
<name>A0A087SHC7_AUXPR</name>
<accession>A0A087SHC7</accession>
<dbReference type="InterPro" id="IPR000873">
    <property type="entry name" value="AMP-dep_synth/lig_dom"/>
</dbReference>
<comment type="catalytic activity">
    <reaction evidence="7">
        <text>a long-chain fatty acid + ATP + CoA = a long-chain fatty acyl-CoA + AMP + diphosphate</text>
        <dbReference type="Rhea" id="RHEA:15421"/>
        <dbReference type="ChEBI" id="CHEBI:30616"/>
        <dbReference type="ChEBI" id="CHEBI:33019"/>
        <dbReference type="ChEBI" id="CHEBI:57287"/>
        <dbReference type="ChEBI" id="CHEBI:57560"/>
        <dbReference type="ChEBI" id="CHEBI:83139"/>
        <dbReference type="ChEBI" id="CHEBI:456215"/>
        <dbReference type="EC" id="6.2.1.3"/>
    </reaction>
</comment>
<evidence type="ECO:0000256" key="7">
    <source>
        <dbReference type="RuleBase" id="RU369030"/>
    </source>
</evidence>
<dbReference type="InterPro" id="IPR025110">
    <property type="entry name" value="AMP-bd_C"/>
</dbReference>
<feature type="domain" description="AMP-binding enzyme C-terminal" evidence="9">
    <location>
        <begin position="539"/>
        <end position="595"/>
    </location>
</feature>
<keyword evidence="7" id="KW-0443">Lipid metabolism</keyword>
<proteinExistence type="inferred from homology"/>
<dbReference type="GO" id="GO:0016020">
    <property type="term" value="C:membrane"/>
    <property type="evidence" value="ECO:0007669"/>
    <property type="project" value="TreeGrafter"/>
</dbReference>
<keyword evidence="11" id="KW-1185">Reference proteome</keyword>
<dbReference type="EMBL" id="KL662111">
    <property type="protein sequence ID" value="KFM25131.1"/>
    <property type="molecule type" value="Genomic_DNA"/>
</dbReference>
<evidence type="ECO:0000256" key="4">
    <source>
        <dbReference type="ARBA" id="ARBA00022832"/>
    </source>
</evidence>
<evidence type="ECO:0000256" key="3">
    <source>
        <dbReference type="ARBA" id="ARBA00022741"/>
    </source>
</evidence>
<dbReference type="Pfam" id="PF13193">
    <property type="entry name" value="AMP-binding_C"/>
    <property type="match status" value="1"/>
</dbReference>
<dbReference type="CDD" id="cd05927">
    <property type="entry name" value="LC-FACS_euk"/>
    <property type="match status" value="1"/>
</dbReference>
<keyword evidence="2 7" id="KW-0436">Ligase</keyword>
<dbReference type="Gene3D" id="3.40.50.12780">
    <property type="entry name" value="N-terminal domain of ligase-like"/>
    <property type="match status" value="1"/>
</dbReference>
<dbReference type="KEGG" id="apro:F751_2010"/>